<dbReference type="InterPro" id="IPR011343">
    <property type="entry name" value="DeoC"/>
</dbReference>
<dbReference type="InterPro" id="IPR013785">
    <property type="entry name" value="Aldolase_TIM"/>
</dbReference>
<dbReference type="InterPro" id="IPR002915">
    <property type="entry name" value="DeoC/FbaB/LacD_aldolase"/>
</dbReference>
<reference evidence="8 9" key="1">
    <citation type="journal article" date="2015" name="Genome Announc.">
        <title>Genome Sequence of Ureaplasma diversum Strain ATCC 49782.</title>
        <authorList>
            <person name="Marques L.M."/>
            <person name="Guimaraes A.M."/>
            <person name="Martins H.B."/>
            <person name="Rezende I.S."/>
            <person name="Barbosa M.S."/>
            <person name="Campos G.B."/>
            <person name="do Nascimento N.C."/>
            <person name="Dos Santos A.P."/>
            <person name="Amorim A.T."/>
            <person name="Santos V.M."/>
            <person name="Messick J.B."/>
            <person name="Timenetsky J."/>
        </authorList>
    </citation>
    <scope>NUCLEOTIDE SEQUENCE [LARGE SCALE GENOMIC DNA]</scope>
    <source>
        <strain evidence="8 9">ATCC 49782</strain>
    </source>
</reference>
<comment type="subcellular location">
    <subcellularLocation>
        <location evidence="7">Cytoplasm</location>
    </subcellularLocation>
</comment>
<proteinExistence type="inferred from homology"/>
<dbReference type="GO" id="GO:0006018">
    <property type="term" value="P:2-deoxyribose 1-phosphate catabolic process"/>
    <property type="evidence" value="ECO:0007669"/>
    <property type="project" value="UniProtKB-UniRule"/>
</dbReference>
<dbReference type="SUPFAM" id="SSF51569">
    <property type="entry name" value="Aldolase"/>
    <property type="match status" value="1"/>
</dbReference>
<evidence type="ECO:0000256" key="6">
    <source>
        <dbReference type="ARBA" id="ARBA00056337"/>
    </source>
</evidence>
<dbReference type="GO" id="GO:0009264">
    <property type="term" value="P:deoxyribonucleotide catabolic process"/>
    <property type="evidence" value="ECO:0007669"/>
    <property type="project" value="UniProtKB-UniRule"/>
</dbReference>
<evidence type="ECO:0000256" key="2">
    <source>
        <dbReference type="ARBA" id="ARBA00022490"/>
    </source>
</evidence>
<dbReference type="KEGG" id="ude:JM47_03270"/>
<keyword evidence="4 7" id="KW-0704">Schiff base</keyword>
<dbReference type="UniPathway" id="UPA00002">
    <property type="reaction ID" value="UER00468"/>
</dbReference>
<comment type="catalytic activity">
    <reaction evidence="5 7">
        <text>2-deoxy-D-ribose 5-phosphate = D-glyceraldehyde 3-phosphate + acetaldehyde</text>
        <dbReference type="Rhea" id="RHEA:12821"/>
        <dbReference type="ChEBI" id="CHEBI:15343"/>
        <dbReference type="ChEBI" id="CHEBI:59776"/>
        <dbReference type="ChEBI" id="CHEBI:62877"/>
        <dbReference type="EC" id="4.1.2.4"/>
    </reaction>
</comment>
<evidence type="ECO:0000256" key="1">
    <source>
        <dbReference type="ARBA" id="ARBA00010936"/>
    </source>
</evidence>
<dbReference type="AlphaFoldDB" id="A0A0C5RQ75"/>
<dbReference type="EMBL" id="CP009770">
    <property type="protein sequence ID" value="AJQ45559.1"/>
    <property type="molecule type" value="Genomic_DNA"/>
</dbReference>
<feature type="active site" description="Proton donor/acceptor" evidence="7">
    <location>
        <position position="91"/>
    </location>
</feature>
<dbReference type="STRING" id="42094.JM47_03270"/>
<dbReference type="NCBIfam" id="TIGR00126">
    <property type="entry name" value="deoC"/>
    <property type="match status" value="1"/>
</dbReference>
<dbReference type="EC" id="4.1.2.4" evidence="7"/>
<keyword evidence="2 7" id="KW-0963">Cytoplasm</keyword>
<sequence length="218" mass="23790">MNQPISNYIDHTILKANATFEDIYTLCNEAIEYDFFSVCVNPCFVKYAKHLLTNSNPKVCTVIGFPLGANSTETKVFETKNAIQLGADEIDLVINITQLQAFNEEYCLAEIDAVKEVCKDKILKVIVETAYLNEEQKSFAANLILKSKADFIKTSTGFANSGANVDDIILFKSILKDEKLIKASGGIKTLADAQKMINAGADRIGTSSGVSIASKNEG</sequence>
<evidence type="ECO:0000313" key="8">
    <source>
        <dbReference type="EMBL" id="AJQ45559.1"/>
    </source>
</evidence>
<feature type="active site" description="Proton donor/acceptor" evidence="7">
    <location>
        <position position="182"/>
    </location>
</feature>
<name>A0A0C5RQ75_9BACT</name>
<gene>
    <name evidence="7" type="primary">deoC</name>
    <name evidence="8" type="ORF">JM47_03270</name>
</gene>
<dbReference type="HOGENOM" id="CLU_053595_0_2_14"/>
<dbReference type="InterPro" id="IPR028581">
    <property type="entry name" value="DeoC_typeI"/>
</dbReference>
<comment type="pathway">
    <text evidence="7">Carbohydrate degradation; 2-deoxy-D-ribose 1-phosphate degradation; D-glyceraldehyde 3-phosphate and acetaldehyde from 2-deoxy-alpha-D-ribose 1-phosphate: step 2/2.</text>
</comment>
<dbReference type="PANTHER" id="PTHR10889:SF1">
    <property type="entry name" value="DEOXYRIBOSE-PHOSPHATE ALDOLASE"/>
    <property type="match status" value="1"/>
</dbReference>
<organism evidence="8 9">
    <name type="scientific">Ureaplasma diversum</name>
    <dbReference type="NCBI Taxonomy" id="42094"/>
    <lineage>
        <taxon>Bacteria</taxon>
        <taxon>Bacillati</taxon>
        <taxon>Mycoplasmatota</taxon>
        <taxon>Mycoplasmoidales</taxon>
        <taxon>Mycoplasmoidaceae</taxon>
        <taxon>Ureaplasma</taxon>
    </lineage>
</organism>
<comment type="similarity">
    <text evidence="1 7">Belongs to the DeoC/FbaB aldolase family. DeoC type 1 subfamily.</text>
</comment>
<dbReference type="PANTHER" id="PTHR10889">
    <property type="entry name" value="DEOXYRIBOSE-PHOSPHATE ALDOLASE"/>
    <property type="match status" value="1"/>
</dbReference>
<accession>A0A0C5RQ75</accession>
<keyword evidence="3 7" id="KW-0456">Lyase</keyword>
<evidence type="ECO:0000313" key="9">
    <source>
        <dbReference type="Proteomes" id="UP000032261"/>
    </source>
</evidence>
<dbReference type="GO" id="GO:0016052">
    <property type="term" value="P:carbohydrate catabolic process"/>
    <property type="evidence" value="ECO:0007669"/>
    <property type="project" value="TreeGrafter"/>
</dbReference>
<evidence type="ECO:0000256" key="4">
    <source>
        <dbReference type="ARBA" id="ARBA00023270"/>
    </source>
</evidence>
<dbReference type="PATRIC" id="fig|42094.4.peg.650"/>
<protein>
    <recommendedName>
        <fullName evidence="7">Deoxyribose-phosphate aldolase</fullName>
        <shortName evidence="7">DERA</shortName>
        <ecNumber evidence="7">4.1.2.4</ecNumber>
    </recommendedName>
    <alternativeName>
        <fullName evidence="7">2-deoxy-D-ribose 5-phosphate aldolase</fullName>
    </alternativeName>
    <alternativeName>
        <fullName evidence="7">Phosphodeoxyriboaldolase</fullName>
        <shortName evidence="7">Deoxyriboaldolase</shortName>
    </alternativeName>
</protein>
<dbReference type="PIRSF" id="PIRSF001357">
    <property type="entry name" value="DeoC"/>
    <property type="match status" value="1"/>
</dbReference>
<dbReference type="CDD" id="cd00959">
    <property type="entry name" value="DeoC"/>
    <property type="match status" value="1"/>
</dbReference>
<dbReference type="RefSeq" id="WP_208894953.1">
    <property type="nucleotide sequence ID" value="NZ_CP009770.1"/>
</dbReference>
<evidence type="ECO:0000256" key="3">
    <source>
        <dbReference type="ARBA" id="ARBA00023239"/>
    </source>
</evidence>
<feature type="active site" description="Schiff-base intermediate with acetaldehyde" evidence="7">
    <location>
        <position position="153"/>
    </location>
</feature>
<dbReference type="HAMAP" id="MF_00114">
    <property type="entry name" value="DeoC_type1"/>
    <property type="match status" value="1"/>
</dbReference>
<evidence type="ECO:0000256" key="7">
    <source>
        <dbReference type="HAMAP-Rule" id="MF_00114"/>
    </source>
</evidence>
<dbReference type="Pfam" id="PF01791">
    <property type="entry name" value="DeoC"/>
    <property type="match status" value="1"/>
</dbReference>
<dbReference type="Gene3D" id="3.20.20.70">
    <property type="entry name" value="Aldolase class I"/>
    <property type="match status" value="1"/>
</dbReference>
<evidence type="ECO:0000256" key="5">
    <source>
        <dbReference type="ARBA" id="ARBA00048791"/>
    </source>
</evidence>
<comment type="function">
    <text evidence="6 7">Catalyzes a reversible aldol reaction between acetaldehyde and D-glyceraldehyde 3-phosphate to generate 2-deoxy-D-ribose 5-phosphate.</text>
</comment>
<dbReference type="SMART" id="SM01133">
    <property type="entry name" value="DeoC"/>
    <property type="match status" value="1"/>
</dbReference>
<dbReference type="Proteomes" id="UP000032261">
    <property type="component" value="Chromosome"/>
</dbReference>
<dbReference type="FunFam" id="3.20.20.70:FF:000044">
    <property type="entry name" value="Deoxyribose-phosphate aldolase"/>
    <property type="match status" value="1"/>
</dbReference>
<dbReference type="GO" id="GO:0005737">
    <property type="term" value="C:cytoplasm"/>
    <property type="evidence" value="ECO:0007669"/>
    <property type="project" value="UniProtKB-SubCell"/>
</dbReference>
<dbReference type="GO" id="GO:0004139">
    <property type="term" value="F:deoxyribose-phosphate aldolase activity"/>
    <property type="evidence" value="ECO:0007669"/>
    <property type="project" value="UniProtKB-UniRule"/>
</dbReference>